<sequence>MTAEAGTPARRATPARRRTWLRIGAGLVILAAAVILPASALFHADGGREPVDLTTRFLLAVAVILVVSHLFGEVLRKLRQPPVLGEILGGLVLGPSVLGLVWPEAAAWLFPAGVVENLDKAAQLGLVVFMFLLGCELRTDRIPSRGAVGAVVLSGMGLPFAAGVGIALAATPALAGDGATTAMYALFFGLALAITALPVLARILLDLGQDRTDVGALSVSSAAIGDGLAWLVLTFILASTGEGDGRGLEVAALAVALVLVTYLCVRPALAVLVRRMHSEQLLTVVLVAGAIAFSALTTTIHLHPVIGAFLFGTAVPRDSPTVDRISHRLQGFTLLILLPLFFAGVGLQTSIGLLGGTAGHWLLFAGVLLAAQLTKLAGAGGGALLAGLPRGQALQVGVLMNCRGVTELVIATIGLRHGLISPLGFTMLVLVAVITSAVTGVAMRYLIRRAPRHPTASTGG</sequence>
<dbReference type="EMBL" id="BAAANN010000001">
    <property type="protein sequence ID" value="GAA1937026.1"/>
    <property type="molecule type" value="Genomic_DNA"/>
</dbReference>
<comment type="subcellular location">
    <subcellularLocation>
        <location evidence="1">Membrane</location>
        <topology evidence="1">Multi-pass membrane protein</topology>
    </subcellularLocation>
</comment>
<dbReference type="InterPro" id="IPR038770">
    <property type="entry name" value="Na+/solute_symporter_sf"/>
</dbReference>
<dbReference type="InterPro" id="IPR050794">
    <property type="entry name" value="CPA2_transporter"/>
</dbReference>
<proteinExistence type="predicted"/>
<keyword evidence="10" id="KW-1185">Reference proteome</keyword>
<feature type="transmembrane region" description="Helical" evidence="7">
    <location>
        <begin position="281"/>
        <end position="311"/>
    </location>
</feature>
<accession>A0ABP5B9U4</accession>
<feature type="transmembrane region" description="Helical" evidence="7">
    <location>
        <begin position="331"/>
        <end position="354"/>
    </location>
</feature>
<feature type="transmembrane region" description="Helical" evidence="7">
    <location>
        <begin position="20"/>
        <end position="41"/>
    </location>
</feature>
<keyword evidence="4 7" id="KW-1133">Transmembrane helix</keyword>
<reference evidence="10" key="1">
    <citation type="journal article" date="2019" name="Int. J. Syst. Evol. Microbiol.">
        <title>The Global Catalogue of Microorganisms (GCM) 10K type strain sequencing project: providing services to taxonomists for standard genome sequencing and annotation.</title>
        <authorList>
            <consortium name="The Broad Institute Genomics Platform"/>
            <consortium name="The Broad Institute Genome Sequencing Center for Infectious Disease"/>
            <person name="Wu L."/>
            <person name="Ma J."/>
        </authorList>
    </citation>
    <scope>NUCLEOTIDE SEQUENCE [LARGE SCALE GENOMIC DNA]</scope>
    <source>
        <strain evidence="10">JCM 14545</strain>
    </source>
</reference>
<feature type="transmembrane region" description="Helical" evidence="7">
    <location>
        <begin position="182"/>
        <end position="205"/>
    </location>
</feature>
<dbReference type="PANTHER" id="PTHR32468">
    <property type="entry name" value="CATION/H + ANTIPORTER"/>
    <property type="match status" value="1"/>
</dbReference>
<feature type="transmembrane region" description="Helical" evidence="7">
    <location>
        <begin position="53"/>
        <end position="71"/>
    </location>
</feature>
<evidence type="ECO:0000313" key="9">
    <source>
        <dbReference type="EMBL" id="GAA1937026.1"/>
    </source>
</evidence>
<keyword evidence="5" id="KW-0406">Ion transport</keyword>
<organism evidence="9 10">
    <name type="scientific">Amycolatopsis minnesotensis</name>
    <dbReference type="NCBI Taxonomy" id="337894"/>
    <lineage>
        <taxon>Bacteria</taxon>
        <taxon>Bacillati</taxon>
        <taxon>Actinomycetota</taxon>
        <taxon>Actinomycetes</taxon>
        <taxon>Pseudonocardiales</taxon>
        <taxon>Pseudonocardiaceae</taxon>
        <taxon>Amycolatopsis</taxon>
    </lineage>
</organism>
<evidence type="ECO:0000256" key="2">
    <source>
        <dbReference type="ARBA" id="ARBA00022448"/>
    </source>
</evidence>
<feature type="domain" description="Cation/H+ exchanger transmembrane" evidence="8">
    <location>
        <begin position="69"/>
        <end position="444"/>
    </location>
</feature>
<keyword evidence="2" id="KW-0813">Transport</keyword>
<feature type="transmembrane region" description="Helical" evidence="7">
    <location>
        <begin position="361"/>
        <end position="386"/>
    </location>
</feature>
<evidence type="ECO:0000256" key="3">
    <source>
        <dbReference type="ARBA" id="ARBA00022692"/>
    </source>
</evidence>
<dbReference type="PANTHER" id="PTHR32468:SF0">
    <property type="entry name" value="K(+)_H(+) ANTIPORTER 1"/>
    <property type="match status" value="1"/>
</dbReference>
<dbReference type="RefSeq" id="WP_344411901.1">
    <property type="nucleotide sequence ID" value="NZ_BAAANN010000001.1"/>
</dbReference>
<evidence type="ECO:0000256" key="5">
    <source>
        <dbReference type="ARBA" id="ARBA00023065"/>
    </source>
</evidence>
<dbReference type="Gene3D" id="1.20.1530.20">
    <property type="match status" value="1"/>
</dbReference>
<evidence type="ECO:0000259" key="8">
    <source>
        <dbReference type="Pfam" id="PF00999"/>
    </source>
</evidence>
<keyword evidence="3 7" id="KW-0812">Transmembrane</keyword>
<dbReference type="InterPro" id="IPR006153">
    <property type="entry name" value="Cation/H_exchanger_TM"/>
</dbReference>
<feature type="transmembrane region" description="Helical" evidence="7">
    <location>
        <begin position="425"/>
        <end position="447"/>
    </location>
</feature>
<feature type="transmembrane region" description="Helical" evidence="7">
    <location>
        <begin position="146"/>
        <end position="170"/>
    </location>
</feature>
<evidence type="ECO:0000256" key="1">
    <source>
        <dbReference type="ARBA" id="ARBA00004141"/>
    </source>
</evidence>
<comment type="caution">
    <text evidence="9">The sequence shown here is derived from an EMBL/GenBank/DDBJ whole genome shotgun (WGS) entry which is preliminary data.</text>
</comment>
<feature type="transmembrane region" description="Helical" evidence="7">
    <location>
        <begin position="217"/>
        <end position="238"/>
    </location>
</feature>
<evidence type="ECO:0000313" key="10">
    <source>
        <dbReference type="Proteomes" id="UP001501116"/>
    </source>
</evidence>
<evidence type="ECO:0000256" key="6">
    <source>
        <dbReference type="ARBA" id="ARBA00023136"/>
    </source>
</evidence>
<dbReference type="Pfam" id="PF00999">
    <property type="entry name" value="Na_H_Exchanger"/>
    <property type="match status" value="1"/>
</dbReference>
<feature type="transmembrane region" description="Helical" evidence="7">
    <location>
        <begin position="122"/>
        <end position="139"/>
    </location>
</feature>
<dbReference type="Proteomes" id="UP001501116">
    <property type="component" value="Unassembled WGS sequence"/>
</dbReference>
<feature type="transmembrane region" description="Helical" evidence="7">
    <location>
        <begin position="250"/>
        <end position="269"/>
    </location>
</feature>
<protein>
    <recommendedName>
        <fullName evidence="8">Cation/H+ exchanger transmembrane domain-containing protein</fullName>
    </recommendedName>
</protein>
<gene>
    <name evidence="9" type="ORF">GCM10009754_00050</name>
</gene>
<evidence type="ECO:0000256" key="7">
    <source>
        <dbReference type="SAM" id="Phobius"/>
    </source>
</evidence>
<feature type="transmembrane region" description="Helical" evidence="7">
    <location>
        <begin position="83"/>
        <end position="102"/>
    </location>
</feature>
<keyword evidence="6 7" id="KW-0472">Membrane</keyword>
<name>A0ABP5B9U4_9PSEU</name>
<evidence type="ECO:0000256" key="4">
    <source>
        <dbReference type="ARBA" id="ARBA00022989"/>
    </source>
</evidence>